<comment type="caution">
    <text evidence="1">The sequence shown here is derived from an EMBL/GenBank/DDBJ whole genome shotgun (WGS) entry which is preliminary data.</text>
</comment>
<keyword evidence="2" id="KW-1185">Reference proteome</keyword>
<dbReference type="EMBL" id="MU394387">
    <property type="protein sequence ID" value="KAI6081769.1"/>
    <property type="molecule type" value="Genomic_DNA"/>
</dbReference>
<name>A0ACC0CMW6_9PEZI</name>
<reference evidence="1 2" key="1">
    <citation type="journal article" date="2022" name="New Phytol.">
        <title>Ecological generalism drives hyperdiversity of secondary metabolite gene clusters in xylarialean endophytes.</title>
        <authorList>
            <person name="Franco M.E.E."/>
            <person name="Wisecaver J.H."/>
            <person name="Arnold A.E."/>
            <person name="Ju Y.M."/>
            <person name="Slot J.C."/>
            <person name="Ahrendt S."/>
            <person name="Moore L.P."/>
            <person name="Eastman K.E."/>
            <person name="Scott K."/>
            <person name="Konkel Z."/>
            <person name="Mondo S.J."/>
            <person name="Kuo A."/>
            <person name="Hayes R.D."/>
            <person name="Haridas S."/>
            <person name="Andreopoulos B."/>
            <person name="Riley R."/>
            <person name="LaButti K."/>
            <person name="Pangilinan J."/>
            <person name="Lipzen A."/>
            <person name="Amirebrahimi M."/>
            <person name="Yan J."/>
            <person name="Adam C."/>
            <person name="Keymanesh K."/>
            <person name="Ng V."/>
            <person name="Louie K."/>
            <person name="Northen T."/>
            <person name="Drula E."/>
            <person name="Henrissat B."/>
            <person name="Hsieh H.M."/>
            <person name="Youens-Clark K."/>
            <person name="Lutzoni F."/>
            <person name="Miadlikowska J."/>
            <person name="Eastwood D.C."/>
            <person name="Hamelin R.C."/>
            <person name="Grigoriev I.V."/>
            <person name="U'Ren J.M."/>
        </authorList>
    </citation>
    <scope>NUCLEOTIDE SEQUENCE [LARGE SCALE GENOMIC DNA]</scope>
    <source>
        <strain evidence="1 2">ER1909</strain>
    </source>
</reference>
<gene>
    <name evidence="1" type="ORF">F4821DRAFT_18615</name>
</gene>
<protein>
    <submittedName>
        <fullName evidence="1">SNF2 family N-terminal domain-containing protein</fullName>
    </submittedName>
</protein>
<evidence type="ECO:0000313" key="1">
    <source>
        <dbReference type="EMBL" id="KAI6081769.1"/>
    </source>
</evidence>
<dbReference type="Proteomes" id="UP001497680">
    <property type="component" value="Unassembled WGS sequence"/>
</dbReference>
<organism evidence="1 2">
    <name type="scientific">Hypoxylon rubiginosum</name>
    <dbReference type="NCBI Taxonomy" id="110542"/>
    <lineage>
        <taxon>Eukaryota</taxon>
        <taxon>Fungi</taxon>
        <taxon>Dikarya</taxon>
        <taxon>Ascomycota</taxon>
        <taxon>Pezizomycotina</taxon>
        <taxon>Sordariomycetes</taxon>
        <taxon>Xylariomycetidae</taxon>
        <taxon>Xylariales</taxon>
        <taxon>Hypoxylaceae</taxon>
        <taxon>Hypoxylon</taxon>
    </lineage>
</organism>
<evidence type="ECO:0000313" key="2">
    <source>
        <dbReference type="Proteomes" id="UP001497680"/>
    </source>
</evidence>
<proteinExistence type="predicted"/>
<sequence length="741" mass="83046">MNGLNANSLVDLLMFGPQSIADSVAKELSRYRLFLQHPDLLPAVVPYNNPQYLPIAGALLTHGSLLPVIQDIEDLEDTSNISSSQEDDVSQTYNVADVLDHLPQHSYLKQAEVDRRISTPLLSHQKEGVDFILRRECLTPSTPRSLWKLSGLGQEDYTYRHLITGTSSNKPKDTPGGLLADAMGVGKTLTMIASIASTLKNATLFALNEATHNSPDACRRYPIHSTLILVPSALLLDGWIEEIKKHVVPGTLRYYKYHGPNRCLPLSTNIPYDIILTTYGTIAADFRSGGGVLHSFKWYRLVLDEAHVIRNWSTKQFHAAMELEAAIRWCMTGTPIQNSLEDLASLVRFLHTPLLQDTSVFRKHIIGGKRTVNSVPKPNFEKLKLLLGSICLRRSTSVLSLIAVTYTTCRPILSPEERNTYNNLALACKMSIDELVRHQNTQRLRQRPVLEALLKMRIFCNQGLYVKVDNELALTRADEKISLLQQSGETFCEYCNFYIDIVDSDAAIYLNQNQSLACGECASLYPHEVDQRSIGELQKLQQNDALLGVERRDSDQGTFTLSKYSTKLIALLENVKNHDPQEKSIVFSAWIRSLDAVASLFAEHDIIFRRVDGGIPHAKRKQMLSEFHDPSVRVLLITLGTGAVGLNQLSIANHIHLLEPQWNPSVESQAIGRVIRLDQKKQVTVIRYVTESTIEKVVESKQVSKIDLAIRGGLQSSNADHTKRIEGFRELAKVIEAQLKH</sequence>
<accession>A0ACC0CMW6</accession>